<dbReference type="OrthoDB" id="4828183at2"/>
<dbReference type="InterPro" id="IPR001763">
    <property type="entry name" value="Rhodanese-like_dom"/>
</dbReference>
<reference evidence="3 4" key="1">
    <citation type="submission" date="2019-05" db="EMBL/GenBank/DDBJ databases">
        <title>Draft genome sequence of Nonomuraea turkmeniaca DSM 43926.</title>
        <authorList>
            <person name="Saricaoglu S."/>
            <person name="Isik K."/>
        </authorList>
    </citation>
    <scope>NUCLEOTIDE SEQUENCE [LARGE SCALE GENOMIC DNA]</scope>
    <source>
        <strain evidence="3 4">DSM 43926</strain>
    </source>
</reference>
<evidence type="ECO:0000259" key="2">
    <source>
        <dbReference type="PROSITE" id="PS50206"/>
    </source>
</evidence>
<feature type="region of interest" description="Disordered" evidence="1">
    <location>
        <begin position="141"/>
        <end position="160"/>
    </location>
</feature>
<keyword evidence="4" id="KW-1185">Reference proteome</keyword>
<dbReference type="Proteomes" id="UP000309128">
    <property type="component" value="Unassembled WGS sequence"/>
</dbReference>
<accession>A0A5S4FGN0</accession>
<gene>
    <name evidence="3" type="ORF">ETD86_49140</name>
</gene>
<evidence type="ECO:0000313" key="4">
    <source>
        <dbReference type="Proteomes" id="UP000309128"/>
    </source>
</evidence>
<organism evidence="3 4">
    <name type="scientific">Nonomuraea turkmeniaca</name>
    <dbReference type="NCBI Taxonomy" id="103838"/>
    <lineage>
        <taxon>Bacteria</taxon>
        <taxon>Bacillati</taxon>
        <taxon>Actinomycetota</taxon>
        <taxon>Actinomycetes</taxon>
        <taxon>Streptosporangiales</taxon>
        <taxon>Streptosporangiaceae</taxon>
        <taxon>Nonomuraea</taxon>
    </lineage>
</organism>
<dbReference type="Gene3D" id="3.40.250.10">
    <property type="entry name" value="Rhodanese-like domain"/>
    <property type="match status" value="1"/>
</dbReference>
<dbReference type="Pfam" id="PF00581">
    <property type="entry name" value="Rhodanese"/>
    <property type="match status" value="1"/>
</dbReference>
<dbReference type="InterPro" id="IPR036873">
    <property type="entry name" value="Rhodanese-like_dom_sf"/>
</dbReference>
<dbReference type="SMART" id="SM00450">
    <property type="entry name" value="RHOD"/>
    <property type="match status" value="1"/>
</dbReference>
<name>A0A5S4FGN0_9ACTN</name>
<evidence type="ECO:0000256" key="1">
    <source>
        <dbReference type="SAM" id="MobiDB-lite"/>
    </source>
</evidence>
<dbReference type="AlphaFoldDB" id="A0A5S4FGN0"/>
<dbReference type="SUPFAM" id="SSF52821">
    <property type="entry name" value="Rhodanese/Cell cycle control phosphatase"/>
    <property type="match status" value="1"/>
</dbReference>
<protein>
    <submittedName>
        <fullName evidence="3">Rhodanese-like domain-containing protein</fullName>
    </submittedName>
</protein>
<comment type="caution">
    <text evidence="3">The sequence shown here is derived from an EMBL/GenBank/DDBJ whole genome shotgun (WGS) entry which is preliminary data.</text>
</comment>
<evidence type="ECO:0000313" key="3">
    <source>
        <dbReference type="EMBL" id="TMR08130.1"/>
    </source>
</evidence>
<feature type="domain" description="Rhodanese" evidence="2">
    <location>
        <begin position="41"/>
        <end position="139"/>
    </location>
</feature>
<dbReference type="EMBL" id="VCKY01000318">
    <property type="protein sequence ID" value="TMR08130.1"/>
    <property type="molecule type" value="Genomic_DNA"/>
</dbReference>
<dbReference type="PROSITE" id="PS50206">
    <property type="entry name" value="RHODANESE_3"/>
    <property type="match status" value="1"/>
</dbReference>
<proteinExistence type="predicted"/>
<sequence length="160" mass="17441">MPGTPQPDHTPWSTVSIDALLARSRAGLHRLPPAEAWSAASRTDTFIVDTRPEFQRRRDGEVPGAIVIERNQLEWRLDPLCDARIPEATSADIQWIILCDEGYSSSLAASSLRQIGLANATDVIGGFQAWITAGLQVIRQATPTRPRGPGEPARGELTYG</sequence>